<accession>A0A3N0AI66</accession>
<sequence>MLAYEEMWDMPIDQASAEREGKGAKPIPHLVGNVVYGVLFAAFKVAFRFSVEGVEHVRAFRDGKGCVIAGNHVSYLDPVFLWLSARPSQWIRFMARDNMFENAKGIAGQVISRVGAFPIKRSSADRTAIKRASAMLKRGEAVGIFPEGTRRGRGSAEPELHAGVAFIARMGKAPIVPSSVRNVEKVKPKDSTFVHFPKIEVVFGAPVFLEDFDFLPKEDRLDAVAWYVMRECYALSRDIDREQIDMGELFPDAKDFASAFAGRDMSRKGE</sequence>
<gene>
    <name evidence="4" type="ORF">DMP07_01375</name>
</gene>
<dbReference type="SUPFAM" id="SSF69593">
    <property type="entry name" value="Glycerol-3-phosphate (1)-acyltransferase"/>
    <property type="match status" value="1"/>
</dbReference>
<dbReference type="Proteomes" id="UP000267368">
    <property type="component" value="Unassembled WGS sequence"/>
</dbReference>
<evidence type="ECO:0000256" key="1">
    <source>
        <dbReference type="ARBA" id="ARBA00022679"/>
    </source>
</evidence>
<dbReference type="EMBL" id="QICB01000001">
    <property type="protein sequence ID" value="RNL21520.1"/>
    <property type="molecule type" value="Genomic_DNA"/>
</dbReference>
<dbReference type="AlphaFoldDB" id="A0A3N0AI66"/>
<dbReference type="SMART" id="SM00563">
    <property type="entry name" value="PlsC"/>
    <property type="match status" value="1"/>
</dbReference>
<keyword evidence="1 4" id="KW-0808">Transferase</keyword>
<reference evidence="5" key="1">
    <citation type="submission" date="2018-05" db="EMBL/GenBank/DDBJ databases">
        <title>Genome Sequencing of selected type strains of the family Eggerthellaceae.</title>
        <authorList>
            <person name="Danylec N."/>
            <person name="Stoll D.A."/>
            <person name="Doetsch A."/>
            <person name="Huch M."/>
        </authorList>
    </citation>
    <scope>NUCLEOTIDE SEQUENCE [LARGE SCALE GENOMIC DNA]</scope>
    <source>
        <strain evidence="5">DSM 17537</strain>
    </source>
</reference>
<dbReference type="PANTHER" id="PTHR10434:SF11">
    <property type="entry name" value="1-ACYL-SN-GLYCEROL-3-PHOSPHATE ACYLTRANSFERASE"/>
    <property type="match status" value="1"/>
</dbReference>
<proteinExistence type="predicted"/>
<evidence type="ECO:0000259" key="3">
    <source>
        <dbReference type="SMART" id="SM00563"/>
    </source>
</evidence>
<keyword evidence="2 4" id="KW-0012">Acyltransferase</keyword>
<dbReference type="GO" id="GO:0006654">
    <property type="term" value="P:phosphatidic acid biosynthetic process"/>
    <property type="evidence" value="ECO:0007669"/>
    <property type="project" value="TreeGrafter"/>
</dbReference>
<feature type="domain" description="Phospholipid/glycerol acyltransferase" evidence="3">
    <location>
        <begin position="66"/>
        <end position="183"/>
    </location>
</feature>
<dbReference type="GO" id="GO:0003841">
    <property type="term" value="F:1-acylglycerol-3-phosphate O-acyltransferase activity"/>
    <property type="evidence" value="ECO:0007669"/>
    <property type="project" value="TreeGrafter"/>
</dbReference>
<name>A0A3N0AI66_9ACTN</name>
<dbReference type="OrthoDB" id="3210041at2"/>
<evidence type="ECO:0000313" key="5">
    <source>
        <dbReference type="Proteomes" id="UP000267368"/>
    </source>
</evidence>
<organism evidence="4 5">
    <name type="scientific">Slackia faecicanis</name>
    <dbReference type="NCBI Taxonomy" id="255723"/>
    <lineage>
        <taxon>Bacteria</taxon>
        <taxon>Bacillati</taxon>
        <taxon>Actinomycetota</taxon>
        <taxon>Coriobacteriia</taxon>
        <taxon>Eggerthellales</taxon>
        <taxon>Eggerthellaceae</taxon>
        <taxon>Slackia</taxon>
    </lineage>
</organism>
<dbReference type="CDD" id="cd07989">
    <property type="entry name" value="LPLAT_AGPAT-like"/>
    <property type="match status" value="1"/>
</dbReference>
<dbReference type="PANTHER" id="PTHR10434">
    <property type="entry name" value="1-ACYL-SN-GLYCEROL-3-PHOSPHATE ACYLTRANSFERASE"/>
    <property type="match status" value="1"/>
</dbReference>
<evidence type="ECO:0000256" key="2">
    <source>
        <dbReference type="ARBA" id="ARBA00023315"/>
    </source>
</evidence>
<protein>
    <submittedName>
        <fullName evidence="4">1-acyl-sn-glycerol-3-phosphate acyltransferase</fullName>
    </submittedName>
</protein>
<dbReference type="InterPro" id="IPR002123">
    <property type="entry name" value="Plipid/glycerol_acylTrfase"/>
</dbReference>
<evidence type="ECO:0000313" key="4">
    <source>
        <dbReference type="EMBL" id="RNL21520.1"/>
    </source>
</evidence>
<dbReference type="Pfam" id="PF01553">
    <property type="entry name" value="Acyltransferase"/>
    <property type="match status" value="1"/>
</dbReference>
<keyword evidence="5" id="KW-1185">Reference proteome</keyword>
<comment type="caution">
    <text evidence="4">The sequence shown here is derived from an EMBL/GenBank/DDBJ whole genome shotgun (WGS) entry which is preliminary data.</text>
</comment>
<dbReference type="RefSeq" id="WP_123197361.1">
    <property type="nucleotide sequence ID" value="NZ_QICB01000001.1"/>
</dbReference>